<proteinExistence type="predicted"/>
<reference evidence="2" key="1">
    <citation type="submission" date="2017-07" db="EMBL/GenBank/DDBJ databases">
        <authorList>
            <person name="Mikheyev A."/>
            <person name="Grau M."/>
        </authorList>
    </citation>
    <scope>NUCLEOTIDE SEQUENCE</scope>
    <source>
        <tissue evidence="2">Venom_gland</tissue>
    </source>
</reference>
<dbReference type="PANTHER" id="PTHR31635">
    <property type="entry name" value="REVERSE TRANSCRIPTASE DOMAIN-CONTAINING PROTEIN-RELATED"/>
    <property type="match status" value="1"/>
</dbReference>
<dbReference type="EMBL" id="IACK01121206">
    <property type="protein sequence ID" value="LAA86150.1"/>
    <property type="molecule type" value="Transcribed_RNA"/>
</dbReference>
<protein>
    <recommendedName>
        <fullName evidence="1">Reverse transcriptase domain-containing protein</fullName>
    </recommendedName>
</protein>
<accession>A0A2D4IPM9</accession>
<dbReference type="SUPFAM" id="SSF56672">
    <property type="entry name" value="DNA/RNA polymerases"/>
    <property type="match status" value="1"/>
</dbReference>
<dbReference type="PANTHER" id="PTHR31635:SF196">
    <property type="entry name" value="REVERSE TRANSCRIPTASE DOMAIN-CONTAINING PROTEIN-RELATED"/>
    <property type="match status" value="1"/>
</dbReference>
<name>A0A2D4IPM9_MICLE</name>
<dbReference type="Pfam" id="PF00078">
    <property type="entry name" value="RVT_1"/>
    <property type="match status" value="1"/>
</dbReference>
<dbReference type="InterPro" id="IPR000477">
    <property type="entry name" value="RT_dom"/>
</dbReference>
<evidence type="ECO:0000313" key="2">
    <source>
        <dbReference type="EMBL" id="LAA86150.1"/>
    </source>
</evidence>
<dbReference type="PROSITE" id="PS50878">
    <property type="entry name" value="RT_POL"/>
    <property type="match status" value="1"/>
</dbReference>
<feature type="domain" description="Reverse transcriptase" evidence="1">
    <location>
        <begin position="16"/>
        <end position="290"/>
    </location>
</feature>
<dbReference type="InterPro" id="IPR043502">
    <property type="entry name" value="DNA/RNA_pol_sf"/>
</dbReference>
<dbReference type="AlphaFoldDB" id="A0A2D4IPM9"/>
<reference evidence="2" key="2">
    <citation type="submission" date="2017-11" db="EMBL/GenBank/DDBJ databases">
        <title>Coralsnake Venomics: Analyses of Venom Gland Transcriptomes and Proteomes of Six Brazilian Taxa.</title>
        <authorList>
            <person name="Aird S.D."/>
            <person name="Jorge da Silva N."/>
            <person name="Qiu L."/>
            <person name="Villar-Briones A."/>
            <person name="Aparecida-Saddi V."/>
            <person name="Campos-Telles M.P."/>
            <person name="Grau M."/>
            <person name="Mikheyev A.S."/>
        </authorList>
    </citation>
    <scope>NUCLEOTIDE SEQUENCE</scope>
    <source>
        <tissue evidence="2">Venom_gland</tissue>
    </source>
</reference>
<sequence>MYIDELLPHLVKLFNEILQTYSIPQTWKTSEIVTILKMDRDLRDPGSYRPISLANQDYKIFMKVIANRVESILPKIIQEDQYGFVKGRKISEPIRNVVNVLHHATVTKRKLGILKLDMYKAFDKVNHSYLYELCKELNMGDKFCEMIKEIYRGNEAYIRVNGQRTQMVKVQNGTKQGCPLSPMLFVMAIETLANKIRQDNTWQGYKIGELEMKLNLFADDAIILTQTPIEMIKRIQIILQEFRQQSGLVVNMGKSEFMCLNTGPKEQIEARKESGLKLGLKKMKYLGVWLFSNPGKIIEVNYRQIWRKMIKQMKSWKKKGLRRMAKIRALKMMIVPKMMYLFQVLPGDISRAKLRDWGRTLNYWVEEDKRPRVRKKWLIANEKDGGWGSPSLELYRDAFQIEKLMELQVLENKWVSFEKEINGIKNRELIFTRWNKSDLDKLMGPLKGSLEIWKKWQGKLGLNKSKLSSLYVINRDNETNLNRAIGELKEKGITRIEQLYEKDARVSRNRIEWWLGQQRWLQINAICKYLNERVNKEALLREDTVLEKILREKSEGANAQASNIYRMLTQADGCVIQGLTRCWENELQIDIKEMKNVVENIRKKKILGLEK</sequence>
<dbReference type="CDD" id="cd01650">
    <property type="entry name" value="RT_nLTR_like"/>
    <property type="match status" value="1"/>
</dbReference>
<organism evidence="2">
    <name type="scientific">Micrurus lemniscatus lemniscatus</name>
    <dbReference type="NCBI Taxonomy" id="129467"/>
    <lineage>
        <taxon>Eukaryota</taxon>
        <taxon>Metazoa</taxon>
        <taxon>Chordata</taxon>
        <taxon>Craniata</taxon>
        <taxon>Vertebrata</taxon>
        <taxon>Euteleostomi</taxon>
        <taxon>Lepidosauria</taxon>
        <taxon>Squamata</taxon>
        <taxon>Bifurcata</taxon>
        <taxon>Unidentata</taxon>
        <taxon>Episquamata</taxon>
        <taxon>Toxicofera</taxon>
        <taxon>Serpentes</taxon>
        <taxon>Colubroidea</taxon>
        <taxon>Elapidae</taxon>
        <taxon>Elapinae</taxon>
        <taxon>Micrurus</taxon>
    </lineage>
</organism>
<evidence type="ECO:0000259" key="1">
    <source>
        <dbReference type="PROSITE" id="PS50878"/>
    </source>
</evidence>